<evidence type="ECO:0000256" key="4">
    <source>
        <dbReference type="SAM" id="MobiDB-lite"/>
    </source>
</evidence>
<dbReference type="GO" id="GO:0005634">
    <property type="term" value="C:nucleus"/>
    <property type="evidence" value="ECO:0007669"/>
    <property type="project" value="TreeGrafter"/>
</dbReference>
<organism evidence="6 7">
    <name type="scientific">Cryomyces minteri</name>
    <dbReference type="NCBI Taxonomy" id="331657"/>
    <lineage>
        <taxon>Eukaryota</taxon>
        <taxon>Fungi</taxon>
        <taxon>Dikarya</taxon>
        <taxon>Ascomycota</taxon>
        <taxon>Pezizomycotina</taxon>
        <taxon>Dothideomycetes</taxon>
        <taxon>Dothideomycetes incertae sedis</taxon>
        <taxon>Cryomyces</taxon>
    </lineage>
</organism>
<evidence type="ECO:0000256" key="3">
    <source>
        <dbReference type="ARBA" id="ARBA00023235"/>
    </source>
</evidence>
<proteinExistence type="inferred from homology"/>
<sequence>MAEPANYADWSNEQLIARVTELEQRLKDQTESFKPSRSTISDRVALPNLPKQKSRPIHAFDPSKYSTRFIALKFAYLGRAYNGFEYHANNKTPLPTVEEVLWRALMKTKLIFPTKDGVVQDDAEGGVNWEGCEYSKCGRTDKGVSAFGQVIAIRVRSNRKVKRQAGTNIPTTDPAGTKEKDIGAEYDSNVELHDGEAATVSLDAAAEEVKMEDAGSFDPIRDELPYIQLLNRVLPEDVRILAWCPSPPANFSARFSCKERQYKYFFTQPAFLPTPGADGLIETANTGLTREGWLDIGAMREAAAQLVGLHDFRNFCKVDPAKQITNFERQQNIPVHEVRKKSWDRNDYALLMQGIERSKSFQEIHDEHFPDRSPTTLSKRYGELQRLEGFTPRVYTFTVHGSAFLWHQVRHLAAILFLVGQGLEPPSIVSELLDITKTPTKPKYEMATDAPLVLWDCIFPAEGSESGEDALDWVYVGDHGGTENSKRSDARAGNGEFGRGGVMHDLWAIWRKRKIDETLVGTLLDVVAAQGAKNYCTKRDPKSASRSARVFDGGDGPKLVGKYVPVLQKERMESVEAQNTRYAARKGLVKRETVDVKVDDDADE</sequence>
<dbReference type="GO" id="GO:1990481">
    <property type="term" value="P:mRNA pseudouridine synthesis"/>
    <property type="evidence" value="ECO:0007669"/>
    <property type="project" value="TreeGrafter"/>
</dbReference>
<dbReference type="OrthoDB" id="25767at2759"/>
<keyword evidence="7" id="KW-1185">Reference proteome</keyword>
<dbReference type="PANTHER" id="PTHR11142">
    <property type="entry name" value="PSEUDOURIDYLATE SYNTHASE"/>
    <property type="match status" value="1"/>
</dbReference>
<evidence type="ECO:0000259" key="5">
    <source>
        <dbReference type="Pfam" id="PF01416"/>
    </source>
</evidence>
<dbReference type="STRING" id="331657.A0A4U0X7K0"/>
<protein>
    <recommendedName>
        <fullName evidence="5">Pseudouridine synthase I TruA alpha/beta domain-containing protein</fullName>
    </recommendedName>
</protein>
<dbReference type="GO" id="GO:0031119">
    <property type="term" value="P:tRNA pseudouridine synthesis"/>
    <property type="evidence" value="ECO:0007669"/>
    <property type="project" value="TreeGrafter"/>
</dbReference>
<comment type="similarity">
    <text evidence="1">Belongs to the tRNA pseudouridine synthase TruA family.</text>
</comment>
<reference evidence="6 7" key="1">
    <citation type="submission" date="2017-03" db="EMBL/GenBank/DDBJ databases">
        <title>Genomes of endolithic fungi from Antarctica.</title>
        <authorList>
            <person name="Coleine C."/>
            <person name="Masonjones S."/>
            <person name="Stajich J.E."/>
        </authorList>
    </citation>
    <scope>NUCLEOTIDE SEQUENCE [LARGE SCALE GENOMIC DNA]</scope>
    <source>
        <strain evidence="6 7">CCFEE 5187</strain>
    </source>
</reference>
<dbReference type="Gene3D" id="3.30.70.580">
    <property type="entry name" value="Pseudouridine synthase I, catalytic domain, N-terminal subdomain"/>
    <property type="match status" value="1"/>
</dbReference>
<dbReference type="AlphaFoldDB" id="A0A4U0X7K0"/>
<dbReference type="SUPFAM" id="SSF55120">
    <property type="entry name" value="Pseudouridine synthase"/>
    <property type="match status" value="1"/>
</dbReference>
<dbReference type="GO" id="GO:0003723">
    <property type="term" value="F:RNA binding"/>
    <property type="evidence" value="ECO:0007669"/>
    <property type="project" value="InterPro"/>
</dbReference>
<dbReference type="Proteomes" id="UP000308768">
    <property type="component" value="Unassembled WGS sequence"/>
</dbReference>
<dbReference type="EMBL" id="NAJN01000581">
    <property type="protein sequence ID" value="TKA71258.1"/>
    <property type="molecule type" value="Genomic_DNA"/>
</dbReference>
<dbReference type="Pfam" id="PF01416">
    <property type="entry name" value="PseudoU_synth_1"/>
    <property type="match status" value="1"/>
</dbReference>
<gene>
    <name evidence="6" type="ORF">B0A49_04148</name>
</gene>
<dbReference type="GO" id="GO:0009982">
    <property type="term" value="F:pseudouridine synthase activity"/>
    <property type="evidence" value="ECO:0007669"/>
    <property type="project" value="InterPro"/>
</dbReference>
<evidence type="ECO:0000256" key="2">
    <source>
        <dbReference type="ARBA" id="ARBA00022694"/>
    </source>
</evidence>
<dbReference type="GO" id="GO:0005737">
    <property type="term" value="C:cytoplasm"/>
    <property type="evidence" value="ECO:0007669"/>
    <property type="project" value="TreeGrafter"/>
</dbReference>
<name>A0A4U0X7K0_9PEZI</name>
<evidence type="ECO:0000313" key="6">
    <source>
        <dbReference type="EMBL" id="TKA71258.1"/>
    </source>
</evidence>
<keyword evidence="2" id="KW-0819">tRNA processing</keyword>
<evidence type="ECO:0000313" key="7">
    <source>
        <dbReference type="Proteomes" id="UP000308768"/>
    </source>
</evidence>
<dbReference type="PANTHER" id="PTHR11142:SF5">
    <property type="entry name" value="TRNA PSEUDOURIDINE(38_39) SYNTHASE"/>
    <property type="match status" value="1"/>
</dbReference>
<keyword evidence="3" id="KW-0413">Isomerase</keyword>
<feature type="domain" description="Pseudouridine synthase I TruA alpha/beta" evidence="5">
    <location>
        <begin position="302"/>
        <end position="460"/>
    </location>
</feature>
<accession>A0A4U0X7K0</accession>
<dbReference type="InterPro" id="IPR020103">
    <property type="entry name" value="PsdUridine_synth_cat_dom_sf"/>
</dbReference>
<dbReference type="InterPro" id="IPR020095">
    <property type="entry name" value="PsdUridine_synth_TruA_C"/>
</dbReference>
<evidence type="ECO:0000256" key="1">
    <source>
        <dbReference type="ARBA" id="ARBA00009375"/>
    </source>
</evidence>
<dbReference type="InterPro" id="IPR001406">
    <property type="entry name" value="PsdUridine_synth_TruA"/>
</dbReference>
<dbReference type="InterPro" id="IPR020097">
    <property type="entry name" value="PsdUridine_synth_TruA_a/b_dom"/>
</dbReference>
<feature type="region of interest" description="Disordered" evidence="4">
    <location>
        <begin position="162"/>
        <end position="181"/>
    </location>
</feature>
<dbReference type="Gene3D" id="3.30.70.660">
    <property type="entry name" value="Pseudouridine synthase I, catalytic domain, C-terminal subdomain"/>
    <property type="match status" value="1"/>
</dbReference>
<comment type="caution">
    <text evidence="6">The sequence shown here is derived from an EMBL/GenBank/DDBJ whole genome shotgun (WGS) entry which is preliminary data.</text>
</comment>
<dbReference type="InterPro" id="IPR020094">
    <property type="entry name" value="TruA/RsuA/RluB/E/F_N"/>
</dbReference>